<evidence type="ECO:0000256" key="1">
    <source>
        <dbReference type="ARBA" id="ARBA00009129"/>
    </source>
</evidence>
<gene>
    <name evidence="4" type="ORF">DEJ46_35955</name>
</gene>
<dbReference type="Proteomes" id="UP000324106">
    <property type="component" value="Chromosome"/>
</dbReference>
<dbReference type="Gene3D" id="1.10.1470.10">
    <property type="entry name" value="YjbJ"/>
    <property type="match status" value="1"/>
</dbReference>
<evidence type="ECO:0000256" key="2">
    <source>
        <dbReference type="SAM" id="MobiDB-lite"/>
    </source>
</evidence>
<evidence type="ECO:0000313" key="4">
    <source>
        <dbReference type="EMBL" id="QES23848.1"/>
    </source>
</evidence>
<evidence type="ECO:0000313" key="5">
    <source>
        <dbReference type="Proteomes" id="UP000324106"/>
    </source>
</evidence>
<name>A0A5P2B277_STRVZ</name>
<dbReference type="SUPFAM" id="SSF69047">
    <property type="entry name" value="Hypothetical protein YjbJ"/>
    <property type="match status" value="1"/>
</dbReference>
<sequence>MAGKGTEKAKGKMKEVAGKATGNKRLETEGRTDQMKGKAREAGDAVRDRAKGVRDSLDPEK</sequence>
<feature type="domain" description="CsbD-like" evidence="3">
    <location>
        <begin position="7"/>
        <end position="51"/>
    </location>
</feature>
<dbReference type="EMBL" id="CP029194">
    <property type="protein sequence ID" value="QES23848.1"/>
    <property type="molecule type" value="Genomic_DNA"/>
</dbReference>
<feature type="region of interest" description="Disordered" evidence="2">
    <location>
        <begin position="1"/>
        <end position="61"/>
    </location>
</feature>
<evidence type="ECO:0000259" key="3">
    <source>
        <dbReference type="Pfam" id="PF05532"/>
    </source>
</evidence>
<dbReference type="InterPro" id="IPR036629">
    <property type="entry name" value="YjbJ_sf"/>
</dbReference>
<dbReference type="OrthoDB" id="3196802at2"/>
<feature type="compositionally biased region" description="Basic and acidic residues" evidence="2">
    <location>
        <begin position="1"/>
        <end position="17"/>
    </location>
</feature>
<dbReference type="RefSeq" id="WP_150273134.1">
    <property type="nucleotide sequence ID" value="NZ_CP029194.1"/>
</dbReference>
<feature type="compositionally biased region" description="Basic and acidic residues" evidence="2">
    <location>
        <begin position="24"/>
        <end position="61"/>
    </location>
</feature>
<comment type="similarity">
    <text evidence="1">Belongs to the UPF0337 (CsbD) family.</text>
</comment>
<proteinExistence type="inferred from homology"/>
<dbReference type="InterPro" id="IPR008462">
    <property type="entry name" value="CsbD"/>
</dbReference>
<accession>A0A5P2B277</accession>
<protein>
    <submittedName>
        <fullName evidence="4">CsbD family protein</fullName>
    </submittedName>
</protein>
<reference evidence="4 5" key="1">
    <citation type="submission" date="2018-05" db="EMBL/GenBank/DDBJ databases">
        <title>Streptomyces venezuelae.</title>
        <authorList>
            <person name="Kim W."/>
            <person name="Lee N."/>
            <person name="Cho B.-K."/>
        </authorList>
    </citation>
    <scope>NUCLEOTIDE SEQUENCE [LARGE SCALE GENOMIC DNA]</scope>
    <source>
        <strain evidence="4 5">ATCC 15068</strain>
    </source>
</reference>
<dbReference type="AlphaFoldDB" id="A0A5P2B277"/>
<organism evidence="4 5">
    <name type="scientific">Streptomyces venezuelae</name>
    <dbReference type="NCBI Taxonomy" id="54571"/>
    <lineage>
        <taxon>Bacteria</taxon>
        <taxon>Bacillati</taxon>
        <taxon>Actinomycetota</taxon>
        <taxon>Actinomycetes</taxon>
        <taxon>Kitasatosporales</taxon>
        <taxon>Streptomycetaceae</taxon>
        <taxon>Streptomyces</taxon>
    </lineage>
</organism>
<dbReference type="Pfam" id="PF05532">
    <property type="entry name" value="CsbD"/>
    <property type="match status" value="1"/>
</dbReference>